<evidence type="ECO:0000313" key="4">
    <source>
        <dbReference type="EMBL" id="PEN14848.1"/>
    </source>
</evidence>
<evidence type="ECO:0000313" key="5">
    <source>
        <dbReference type="Proteomes" id="UP000220102"/>
    </source>
</evidence>
<proteinExistence type="inferred from homology"/>
<gene>
    <name evidence="4" type="ORF">CRI94_00700</name>
</gene>
<dbReference type="AlphaFoldDB" id="A0A2A8D2H0"/>
<dbReference type="InterPro" id="IPR050261">
    <property type="entry name" value="FrsA_esterase"/>
</dbReference>
<sequence length="284" mass="31696">MSTELREASFSTENVHGDVVHGDLRWLEDGRVKPVVIFCHGFKGFKDWGPFPEWGRELARSGFVAVHFNFSYNGVTPEHPTEFVDLDAFADNTYTRELDDVAAVTDYIVDGADGIAPIDVERIGLMGHSRGGGIAILHAERSEVIKSLVTWSAVDTFFGRFGRERIRDWKEQGYTEVRNSRTGQTMRLNKVLYDDTEAHRDLLDITSAAGRVDIPWMIVHATDDESVDVAAARRLADAQPEAIFLEASGGHTFGGAHPHENDVPATLREVWNATLSHFNQTLML</sequence>
<comment type="similarity">
    <text evidence="2">Belongs to the AB hydrolase superfamily. FUS2 hydrolase family.</text>
</comment>
<keyword evidence="5" id="KW-1185">Reference proteome</keyword>
<dbReference type="PANTHER" id="PTHR22946:SF9">
    <property type="entry name" value="POLYKETIDE TRANSFERASE AF380"/>
    <property type="match status" value="1"/>
</dbReference>
<keyword evidence="1" id="KW-0378">Hydrolase</keyword>
<dbReference type="OrthoDB" id="9808543at2"/>
<evidence type="ECO:0000256" key="1">
    <source>
        <dbReference type="ARBA" id="ARBA00022801"/>
    </source>
</evidence>
<dbReference type="InterPro" id="IPR000073">
    <property type="entry name" value="AB_hydrolase_1"/>
</dbReference>
<dbReference type="SUPFAM" id="SSF53474">
    <property type="entry name" value="alpha/beta-Hydrolases"/>
    <property type="match status" value="1"/>
</dbReference>
<organism evidence="4 5">
    <name type="scientific">Longibacter salinarum</name>
    <dbReference type="NCBI Taxonomy" id="1850348"/>
    <lineage>
        <taxon>Bacteria</taxon>
        <taxon>Pseudomonadati</taxon>
        <taxon>Rhodothermota</taxon>
        <taxon>Rhodothermia</taxon>
        <taxon>Rhodothermales</taxon>
        <taxon>Salisaetaceae</taxon>
        <taxon>Longibacter</taxon>
    </lineage>
</organism>
<evidence type="ECO:0000256" key="2">
    <source>
        <dbReference type="ARBA" id="ARBA00038115"/>
    </source>
</evidence>
<name>A0A2A8D2H0_9BACT</name>
<dbReference type="RefSeq" id="WP_098073745.1">
    <property type="nucleotide sequence ID" value="NZ_PDEQ01000001.1"/>
</dbReference>
<evidence type="ECO:0000259" key="3">
    <source>
        <dbReference type="Pfam" id="PF00561"/>
    </source>
</evidence>
<dbReference type="EMBL" id="PDEQ01000001">
    <property type="protein sequence ID" value="PEN14848.1"/>
    <property type="molecule type" value="Genomic_DNA"/>
</dbReference>
<reference evidence="4 5" key="1">
    <citation type="submission" date="2017-10" db="EMBL/GenBank/DDBJ databases">
        <title>Draft genome of Longibacter Salinarum.</title>
        <authorList>
            <person name="Goh K.M."/>
            <person name="Shamsir M.S."/>
            <person name="Lim S.W."/>
        </authorList>
    </citation>
    <scope>NUCLEOTIDE SEQUENCE [LARGE SCALE GENOMIC DNA]</scope>
    <source>
        <strain evidence="4 5">KCTC 52045</strain>
    </source>
</reference>
<protein>
    <recommendedName>
        <fullName evidence="3">AB hydrolase-1 domain-containing protein</fullName>
    </recommendedName>
</protein>
<dbReference type="InterPro" id="IPR029058">
    <property type="entry name" value="AB_hydrolase_fold"/>
</dbReference>
<dbReference type="Proteomes" id="UP000220102">
    <property type="component" value="Unassembled WGS sequence"/>
</dbReference>
<dbReference type="Pfam" id="PF00561">
    <property type="entry name" value="Abhydrolase_1"/>
    <property type="match status" value="1"/>
</dbReference>
<dbReference type="PANTHER" id="PTHR22946">
    <property type="entry name" value="DIENELACTONE HYDROLASE DOMAIN-CONTAINING PROTEIN-RELATED"/>
    <property type="match status" value="1"/>
</dbReference>
<dbReference type="GO" id="GO:0052689">
    <property type="term" value="F:carboxylic ester hydrolase activity"/>
    <property type="evidence" value="ECO:0007669"/>
    <property type="project" value="UniProtKB-ARBA"/>
</dbReference>
<dbReference type="Gene3D" id="3.40.50.1820">
    <property type="entry name" value="alpha/beta hydrolase"/>
    <property type="match status" value="1"/>
</dbReference>
<accession>A0A2A8D2H0</accession>
<comment type="caution">
    <text evidence="4">The sequence shown here is derived from an EMBL/GenBank/DDBJ whole genome shotgun (WGS) entry which is preliminary data.</text>
</comment>
<feature type="domain" description="AB hydrolase-1" evidence="3">
    <location>
        <begin position="34"/>
        <end position="155"/>
    </location>
</feature>